<gene>
    <name evidence="2" type="ORF">NU887_09235</name>
</gene>
<dbReference type="RefSeq" id="WP_258423070.1">
    <property type="nucleotide sequence ID" value="NZ_JANSUY010000004.1"/>
</dbReference>
<name>A0A9X2P4M1_9BACT</name>
<comment type="caution">
    <text evidence="2">The sequence shown here is derived from an EMBL/GenBank/DDBJ whole genome shotgun (WGS) entry which is preliminary data.</text>
</comment>
<dbReference type="InterPro" id="IPR045743">
    <property type="entry name" value="DUF6089"/>
</dbReference>
<evidence type="ECO:0000259" key="1">
    <source>
        <dbReference type="Pfam" id="PF19573"/>
    </source>
</evidence>
<reference evidence="2" key="1">
    <citation type="submission" date="2022-08" db="EMBL/GenBank/DDBJ databases">
        <authorList>
            <person name="Zhang D."/>
        </authorList>
    </citation>
    <scope>NUCLEOTIDE SEQUENCE</scope>
    <source>
        <strain evidence="2">XJ19-11</strain>
    </source>
</reference>
<sequence>MKKNKFWILSLSFLLVFLVFLNPENSIAQKYDAGGGFGIATYSGDIIRGLDPNQIGLQGTLFGRRNFDNVWSLRGGLSFARLNAADSINPIDPVMAYRNAGFNGSLFEASVVMEYHFLDFTNRYAQFRFSPYGFLGLGFSGFVGKGRKFEDDPNPTGYNVGTPVIPFGIGIKYKLSDKWILAAEFGARATFTDALDKLYGEEPFIPRFPDPNNPNTLTGYNYGNYSDKDWYYFLGITLSYTFSSVKCYSY</sequence>
<dbReference type="InterPro" id="IPR011250">
    <property type="entry name" value="OMP/PagP_B-barrel"/>
</dbReference>
<feature type="domain" description="DUF6089" evidence="1">
    <location>
        <begin position="14"/>
        <end position="249"/>
    </location>
</feature>
<organism evidence="2 3">
    <name type="scientific">Aquiflexum gelatinilyticum</name>
    <dbReference type="NCBI Taxonomy" id="2961943"/>
    <lineage>
        <taxon>Bacteria</taxon>
        <taxon>Pseudomonadati</taxon>
        <taxon>Bacteroidota</taxon>
        <taxon>Cytophagia</taxon>
        <taxon>Cytophagales</taxon>
        <taxon>Cyclobacteriaceae</taxon>
        <taxon>Aquiflexum</taxon>
    </lineage>
</organism>
<dbReference type="Gene3D" id="2.40.160.20">
    <property type="match status" value="1"/>
</dbReference>
<dbReference type="SUPFAM" id="SSF56925">
    <property type="entry name" value="OMPA-like"/>
    <property type="match status" value="1"/>
</dbReference>
<evidence type="ECO:0000313" key="3">
    <source>
        <dbReference type="Proteomes" id="UP001142175"/>
    </source>
</evidence>
<dbReference type="Pfam" id="PF19573">
    <property type="entry name" value="DUF6089"/>
    <property type="match status" value="1"/>
</dbReference>
<evidence type="ECO:0000313" key="2">
    <source>
        <dbReference type="EMBL" id="MCR9015217.1"/>
    </source>
</evidence>
<keyword evidence="3" id="KW-1185">Reference proteome</keyword>
<proteinExistence type="predicted"/>
<accession>A0A9X2P4M1</accession>
<dbReference type="EMBL" id="JANSUY010000004">
    <property type="protein sequence ID" value="MCR9015217.1"/>
    <property type="molecule type" value="Genomic_DNA"/>
</dbReference>
<dbReference type="AlphaFoldDB" id="A0A9X2P4M1"/>
<dbReference type="Proteomes" id="UP001142175">
    <property type="component" value="Unassembled WGS sequence"/>
</dbReference>
<protein>
    <submittedName>
        <fullName evidence="2">Porin family protein</fullName>
    </submittedName>
</protein>